<proteinExistence type="predicted"/>
<dbReference type="Gene3D" id="3.90.1720.10">
    <property type="entry name" value="endopeptidase domain like (from Nostoc punctiforme)"/>
    <property type="match status" value="1"/>
</dbReference>
<gene>
    <name evidence="3" type="ORF">FHX40_4569</name>
</gene>
<evidence type="ECO:0000259" key="2">
    <source>
        <dbReference type="Pfam" id="PF05257"/>
    </source>
</evidence>
<organism evidence="3 4">
    <name type="scientific">Thermopolyspora flexuosa</name>
    <dbReference type="NCBI Taxonomy" id="103836"/>
    <lineage>
        <taxon>Bacteria</taxon>
        <taxon>Bacillati</taxon>
        <taxon>Actinomycetota</taxon>
        <taxon>Actinomycetes</taxon>
        <taxon>Streptosporangiales</taxon>
        <taxon>Streptosporangiaceae</taxon>
        <taxon>Thermopolyspora</taxon>
    </lineage>
</organism>
<dbReference type="Pfam" id="PF05257">
    <property type="entry name" value="CHAP"/>
    <property type="match status" value="1"/>
</dbReference>
<reference evidence="3 4" key="1">
    <citation type="submission" date="2019-06" db="EMBL/GenBank/DDBJ databases">
        <title>Sequencing the genomes of 1000 actinobacteria strains.</title>
        <authorList>
            <person name="Klenk H.-P."/>
        </authorList>
    </citation>
    <scope>NUCLEOTIDE SEQUENCE [LARGE SCALE GENOMIC DNA]</scope>
    <source>
        <strain evidence="3 4">DSM 43186</strain>
    </source>
</reference>
<sequence length="246" mass="26187">MSQHTDALLKIAESQLGYGEGPGGHTKFGQWYQNTHAKEPGYSNAAWCDMFVSWAATQAGLQDAVGQYAWTVEHAKWFESKGAFGDKPVPGAIVFFDWDGSDEIDAIDHVGLVKEVLSDGTIKTIEGNISNAVVSKIRSDATIVGYGYPEVVRQQNQRKTVLVSQKKKAEEAAGSNAARGSSETTTSTSTATPAPAAEHEGIMEPLTVSALLLPALIAAAVVKKSSLGQRLAARLAPARTRRDDSG</sequence>
<comment type="caution">
    <text evidence="3">The sequence shown here is derived from an EMBL/GenBank/DDBJ whole genome shotgun (WGS) entry which is preliminary data.</text>
</comment>
<name>A0A543IPD3_9ACTN</name>
<dbReference type="InterPro" id="IPR038765">
    <property type="entry name" value="Papain-like_cys_pep_sf"/>
</dbReference>
<evidence type="ECO:0000313" key="3">
    <source>
        <dbReference type="EMBL" id="TQM72430.1"/>
    </source>
</evidence>
<protein>
    <submittedName>
        <fullName evidence="3">CHAP domain-containing protein</fullName>
    </submittedName>
</protein>
<evidence type="ECO:0000256" key="1">
    <source>
        <dbReference type="SAM" id="MobiDB-lite"/>
    </source>
</evidence>
<accession>A0A543IPD3</accession>
<dbReference type="EMBL" id="VFPQ01000002">
    <property type="protein sequence ID" value="TQM72430.1"/>
    <property type="molecule type" value="Genomic_DNA"/>
</dbReference>
<dbReference type="AlphaFoldDB" id="A0A543IPD3"/>
<dbReference type="RefSeq" id="WP_142261993.1">
    <property type="nucleotide sequence ID" value="NZ_BMPV01000002.1"/>
</dbReference>
<keyword evidence="4" id="KW-1185">Reference proteome</keyword>
<feature type="compositionally biased region" description="Low complexity" evidence="1">
    <location>
        <begin position="181"/>
        <end position="195"/>
    </location>
</feature>
<dbReference type="OrthoDB" id="5124837at2"/>
<dbReference type="InterPro" id="IPR007921">
    <property type="entry name" value="CHAP_dom"/>
</dbReference>
<evidence type="ECO:0000313" key="4">
    <source>
        <dbReference type="Proteomes" id="UP000319213"/>
    </source>
</evidence>
<dbReference type="SUPFAM" id="SSF54001">
    <property type="entry name" value="Cysteine proteinases"/>
    <property type="match status" value="1"/>
</dbReference>
<feature type="region of interest" description="Disordered" evidence="1">
    <location>
        <begin position="162"/>
        <end position="195"/>
    </location>
</feature>
<dbReference type="Proteomes" id="UP000319213">
    <property type="component" value="Unassembled WGS sequence"/>
</dbReference>
<feature type="domain" description="Peptidase C51" evidence="2">
    <location>
        <begin position="43"/>
        <end position="128"/>
    </location>
</feature>